<dbReference type="EMBL" id="MLJW01001933">
    <property type="protein sequence ID" value="OIQ76213.1"/>
    <property type="molecule type" value="Genomic_DNA"/>
</dbReference>
<evidence type="ECO:0000313" key="2">
    <source>
        <dbReference type="EMBL" id="OIQ76213.1"/>
    </source>
</evidence>
<proteinExistence type="predicted"/>
<dbReference type="Pfam" id="PF22483">
    <property type="entry name" value="Mu-transpos_C_2"/>
    <property type="match status" value="1"/>
</dbReference>
<dbReference type="AlphaFoldDB" id="A0A1J5QJM8"/>
<comment type="caution">
    <text evidence="2">The sequence shown here is derived from an EMBL/GenBank/DDBJ whole genome shotgun (WGS) entry which is preliminary data.</text>
</comment>
<dbReference type="InterPro" id="IPR001584">
    <property type="entry name" value="Integrase_cat-core"/>
</dbReference>
<gene>
    <name evidence="2" type="ORF">GALL_421090</name>
</gene>
<dbReference type="PANTHER" id="PTHR35004">
    <property type="entry name" value="TRANSPOSASE RV3428C-RELATED"/>
    <property type="match status" value="1"/>
</dbReference>
<accession>A0A1J5QJM8</accession>
<name>A0A1J5QJM8_9ZZZZ</name>
<reference evidence="2" key="1">
    <citation type="submission" date="2016-10" db="EMBL/GenBank/DDBJ databases">
        <title>Sequence of Gallionella enrichment culture.</title>
        <authorList>
            <person name="Poehlein A."/>
            <person name="Muehling M."/>
            <person name="Daniel R."/>
        </authorList>
    </citation>
    <scope>NUCLEOTIDE SEQUENCE</scope>
</reference>
<dbReference type="PROSITE" id="PS50994">
    <property type="entry name" value="INTEGRASE"/>
    <property type="match status" value="1"/>
</dbReference>
<sequence>MATPPEIEAQILRYYHAERWRVGTIAAQLHVHRDTVARVLAQAGLPAVPGVLARPSAIEPYLPFIAQTLAQFPSLTAARLYVMVRERGYGGRPDHFRHLIARHRPRRAAEAYLRLRTLPGEQAQVDWAHFGHLQIGRARRPLMGFVMVLSWSRQIFLRFFLDARMENFLRGHVAAFESWGGAARVALYDNLKSAVLERRGDAIRFHPTLLALAGHYRYEPRPVAPARGNEKGRVERSIRYIREAFFAGRRFADLDDLNAQAAAWCTGDAAERACPEDATMRVGQAFERERAHLLALPAAAFACEEVRAVSVGKTPYVRFDLNDYSVPATEVQRTLSVVASERQVRILDAQRVVATHARSWDRGEVVEVKQHVQDLVDSKRAARAHRDTDRLVGAAPACGDLLRQAAERGEPLGRMARALGELLDQYGAAELQHAALDATQRSVPYLSAVRLALERRRLQRREPPPVAVPLPEHIRQRDVAVRHPSLAVYDHLTEPDDAQS</sequence>
<evidence type="ECO:0000259" key="1">
    <source>
        <dbReference type="PROSITE" id="PS50994"/>
    </source>
</evidence>
<dbReference type="InterPro" id="IPR054353">
    <property type="entry name" value="IstA-like_C"/>
</dbReference>
<feature type="domain" description="Integrase catalytic" evidence="1">
    <location>
        <begin position="115"/>
        <end position="291"/>
    </location>
</feature>
<protein>
    <submittedName>
        <fullName evidence="2">Integrase core domain protein</fullName>
    </submittedName>
</protein>
<dbReference type="NCBIfam" id="NF033546">
    <property type="entry name" value="transpos_IS21"/>
    <property type="match status" value="1"/>
</dbReference>
<dbReference type="PANTHER" id="PTHR35004:SF7">
    <property type="entry name" value="INTEGRASE PROTEIN"/>
    <property type="match status" value="1"/>
</dbReference>
<dbReference type="GO" id="GO:0015074">
    <property type="term" value="P:DNA integration"/>
    <property type="evidence" value="ECO:0007669"/>
    <property type="project" value="InterPro"/>
</dbReference>
<organism evidence="2">
    <name type="scientific">mine drainage metagenome</name>
    <dbReference type="NCBI Taxonomy" id="410659"/>
    <lineage>
        <taxon>unclassified sequences</taxon>
        <taxon>metagenomes</taxon>
        <taxon>ecological metagenomes</taxon>
    </lineage>
</organism>